<dbReference type="InterPro" id="IPR033116">
    <property type="entry name" value="TRYPSIN_SER"/>
</dbReference>
<dbReference type="CDD" id="cd00190">
    <property type="entry name" value="Tryp_SPc"/>
    <property type="match status" value="1"/>
</dbReference>
<dbReference type="RefSeq" id="XP_006817823.1">
    <property type="nucleotide sequence ID" value="XM_006817760.1"/>
</dbReference>
<evidence type="ECO:0000313" key="3">
    <source>
        <dbReference type="Proteomes" id="UP000694865"/>
    </source>
</evidence>
<sequence>MKHPMFLSFLGYRAEEQIYMFNVRAGSHNLTDPAPSEVEYEIEEIIVHPDYNAITIDNDIALMKIRQTIVMTDEISEVCLPEQGEMHVHGDEAWATGWGTSMGTADNRALQQVMLPFVDNTICNTIHEGEVTENMLCAGYIDGHYDTCSGDSGGPLVRQDPVTLKWVLYGLTSWGYGCADQMSPGVYTKVSNYVNWVNQKMYQNP</sequence>
<dbReference type="PROSITE" id="PS50240">
    <property type="entry name" value="TRYPSIN_DOM"/>
    <property type="match status" value="1"/>
</dbReference>
<keyword evidence="1" id="KW-1015">Disulfide bond</keyword>
<dbReference type="Pfam" id="PF00089">
    <property type="entry name" value="Trypsin"/>
    <property type="match status" value="1"/>
</dbReference>
<dbReference type="PANTHER" id="PTHR24252">
    <property type="entry name" value="ACROSIN-RELATED"/>
    <property type="match status" value="1"/>
</dbReference>
<evidence type="ECO:0000313" key="4">
    <source>
        <dbReference type="RefSeq" id="XP_006817823.1"/>
    </source>
</evidence>
<organism evidence="3 4">
    <name type="scientific">Saccoglossus kowalevskii</name>
    <name type="common">Acorn worm</name>
    <dbReference type="NCBI Taxonomy" id="10224"/>
    <lineage>
        <taxon>Eukaryota</taxon>
        <taxon>Metazoa</taxon>
        <taxon>Hemichordata</taxon>
        <taxon>Enteropneusta</taxon>
        <taxon>Harrimaniidae</taxon>
        <taxon>Saccoglossus</taxon>
    </lineage>
</organism>
<dbReference type="PANTHER" id="PTHR24252:SF7">
    <property type="entry name" value="HYALIN"/>
    <property type="match status" value="1"/>
</dbReference>
<dbReference type="SUPFAM" id="SSF50494">
    <property type="entry name" value="Trypsin-like serine proteases"/>
    <property type="match status" value="1"/>
</dbReference>
<feature type="domain" description="Peptidase S1" evidence="2">
    <location>
        <begin position="1"/>
        <end position="202"/>
    </location>
</feature>
<keyword evidence="3" id="KW-1185">Reference proteome</keyword>
<dbReference type="SMART" id="SM00020">
    <property type="entry name" value="Tryp_SPc"/>
    <property type="match status" value="1"/>
</dbReference>
<name>A0ABM0MCT2_SACKO</name>
<evidence type="ECO:0000256" key="1">
    <source>
        <dbReference type="ARBA" id="ARBA00023157"/>
    </source>
</evidence>
<proteinExistence type="predicted"/>
<dbReference type="Proteomes" id="UP000694865">
    <property type="component" value="Unplaced"/>
</dbReference>
<dbReference type="InterPro" id="IPR001254">
    <property type="entry name" value="Trypsin_dom"/>
</dbReference>
<dbReference type="PRINTS" id="PR00722">
    <property type="entry name" value="CHYMOTRYPSIN"/>
</dbReference>
<gene>
    <name evidence="4" type="primary">LOC102807654</name>
</gene>
<evidence type="ECO:0000259" key="2">
    <source>
        <dbReference type="PROSITE" id="PS50240"/>
    </source>
</evidence>
<reference evidence="4" key="1">
    <citation type="submission" date="2025-08" db="UniProtKB">
        <authorList>
            <consortium name="RefSeq"/>
        </authorList>
    </citation>
    <scope>IDENTIFICATION</scope>
    <source>
        <tissue evidence="4">Testes</tissue>
    </source>
</reference>
<dbReference type="GeneID" id="102807654"/>
<dbReference type="Gene3D" id="2.40.10.10">
    <property type="entry name" value="Trypsin-like serine proteases"/>
    <property type="match status" value="2"/>
</dbReference>
<dbReference type="InterPro" id="IPR009003">
    <property type="entry name" value="Peptidase_S1_PA"/>
</dbReference>
<dbReference type="InterPro" id="IPR043504">
    <property type="entry name" value="Peptidase_S1_PA_chymotrypsin"/>
</dbReference>
<protein>
    <submittedName>
        <fullName evidence="4">Cationic trypsin-3-like</fullName>
    </submittedName>
</protein>
<dbReference type="InterPro" id="IPR001314">
    <property type="entry name" value="Peptidase_S1A"/>
</dbReference>
<dbReference type="PROSITE" id="PS00135">
    <property type="entry name" value="TRYPSIN_SER"/>
    <property type="match status" value="1"/>
</dbReference>
<accession>A0ABM0MCT2</accession>